<dbReference type="Proteomes" id="UP000233343">
    <property type="component" value="Unassembled WGS sequence"/>
</dbReference>
<dbReference type="AlphaFoldDB" id="A0A2N0Z8J9"/>
<accession>A0A2N0Z8J9</accession>
<dbReference type="InterPro" id="IPR010001">
    <property type="entry name" value="BofA"/>
</dbReference>
<keyword evidence="1" id="KW-0472">Membrane</keyword>
<keyword evidence="3" id="KW-1185">Reference proteome</keyword>
<gene>
    <name evidence="2" type="ORF">CWS20_27075</name>
</gene>
<feature type="transmembrane region" description="Helical" evidence="1">
    <location>
        <begin position="31"/>
        <end position="50"/>
    </location>
</feature>
<reference evidence="2 3" key="1">
    <citation type="journal article" date="2010" name="Int. J. Syst. Evol. Microbiol.">
        <title>Bacillus horneckiae sp. nov., isolated from a spacecraft-assembly clean room.</title>
        <authorList>
            <person name="Vaishampayan P."/>
            <person name="Probst A."/>
            <person name="Krishnamurthi S."/>
            <person name="Ghosh S."/>
            <person name="Osman S."/>
            <person name="McDowall A."/>
            <person name="Ruckmani A."/>
            <person name="Mayilraj S."/>
            <person name="Venkateswaran K."/>
        </authorList>
    </citation>
    <scope>NUCLEOTIDE SEQUENCE [LARGE SCALE GENOMIC DNA]</scope>
    <source>
        <strain evidence="3">1PO1SC</strain>
    </source>
</reference>
<keyword evidence="1" id="KW-1133">Transmembrane helix</keyword>
<name>A0A2N0Z8J9_9BACI</name>
<protein>
    <submittedName>
        <fullName evidence="2">Pro-sigmaK processing inhibitor BofA</fullName>
    </submittedName>
</protein>
<comment type="caution">
    <text evidence="2">The sequence shown here is derived from an EMBL/GenBank/DDBJ whole genome shotgun (WGS) entry which is preliminary data.</text>
</comment>
<evidence type="ECO:0000313" key="3">
    <source>
        <dbReference type="Proteomes" id="UP000233343"/>
    </source>
</evidence>
<evidence type="ECO:0000313" key="2">
    <source>
        <dbReference type="EMBL" id="PKG25843.1"/>
    </source>
</evidence>
<dbReference type="EMBL" id="PISD01000092">
    <property type="protein sequence ID" value="PKG25843.1"/>
    <property type="molecule type" value="Genomic_DNA"/>
</dbReference>
<feature type="transmembrane region" description="Helical" evidence="1">
    <location>
        <begin position="62"/>
        <end position="86"/>
    </location>
</feature>
<sequence>MEPIWMISAFAVLIVLLLVLGAPLKPVKFVGQGIVKLLIGALLLFFLNALGNQYGIHVPINLATVTVSGFLGVPGMCALVAIQSYVI</sequence>
<evidence type="ECO:0000256" key="1">
    <source>
        <dbReference type="SAM" id="Phobius"/>
    </source>
</evidence>
<dbReference type="NCBIfam" id="TIGR02862">
    <property type="entry name" value="spore_BofA"/>
    <property type="match status" value="1"/>
</dbReference>
<proteinExistence type="predicted"/>
<dbReference type="Pfam" id="PF07441">
    <property type="entry name" value="BofA"/>
    <property type="match status" value="1"/>
</dbReference>
<keyword evidence="1" id="KW-0812">Transmembrane</keyword>
<dbReference type="RefSeq" id="WP_066188493.1">
    <property type="nucleotide sequence ID" value="NZ_CP194732.1"/>
</dbReference>
<organism evidence="2 3">
    <name type="scientific">Cytobacillus horneckiae</name>
    <dbReference type="NCBI Taxonomy" id="549687"/>
    <lineage>
        <taxon>Bacteria</taxon>
        <taxon>Bacillati</taxon>
        <taxon>Bacillota</taxon>
        <taxon>Bacilli</taxon>
        <taxon>Bacillales</taxon>
        <taxon>Bacillaceae</taxon>
        <taxon>Cytobacillus</taxon>
    </lineage>
</organism>